<evidence type="ECO:0000313" key="1">
    <source>
        <dbReference type="EMBL" id="CAA7024076.1"/>
    </source>
</evidence>
<dbReference type="AlphaFoldDB" id="A0A6D2IB50"/>
<sequence length="100" mass="11328">MRACNWEGCSVFVFAKSGGCSRGMRYSGDRCWRNSGCTRLRRNVVAWCSSGVSRDKVGCALSRDKRNGSSKYRYNPRFQPFFFSDSLVNGTEVEVSDMEL</sequence>
<evidence type="ECO:0000313" key="2">
    <source>
        <dbReference type="Proteomes" id="UP000467841"/>
    </source>
</evidence>
<reference evidence="1" key="1">
    <citation type="submission" date="2020-01" db="EMBL/GenBank/DDBJ databases">
        <authorList>
            <person name="Mishra B."/>
        </authorList>
    </citation>
    <scope>NUCLEOTIDE SEQUENCE [LARGE SCALE GENOMIC DNA]</scope>
</reference>
<proteinExistence type="predicted"/>
<organism evidence="1 2">
    <name type="scientific">Microthlaspi erraticum</name>
    <dbReference type="NCBI Taxonomy" id="1685480"/>
    <lineage>
        <taxon>Eukaryota</taxon>
        <taxon>Viridiplantae</taxon>
        <taxon>Streptophyta</taxon>
        <taxon>Embryophyta</taxon>
        <taxon>Tracheophyta</taxon>
        <taxon>Spermatophyta</taxon>
        <taxon>Magnoliopsida</taxon>
        <taxon>eudicotyledons</taxon>
        <taxon>Gunneridae</taxon>
        <taxon>Pentapetalae</taxon>
        <taxon>rosids</taxon>
        <taxon>malvids</taxon>
        <taxon>Brassicales</taxon>
        <taxon>Brassicaceae</taxon>
        <taxon>Coluteocarpeae</taxon>
        <taxon>Microthlaspi</taxon>
    </lineage>
</organism>
<keyword evidence="2" id="KW-1185">Reference proteome</keyword>
<gene>
    <name evidence="1" type="ORF">MERR_LOCUS11311</name>
</gene>
<accession>A0A6D2IB50</accession>
<name>A0A6D2IB50_9BRAS</name>
<protein>
    <submittedName>
        <fullName evidence="1">Uncharacterized protein</fullName>
    </submittedName>
</protein>
<dbReference type="Proteomes" id="UP000467841">
    <property type="component" value="Unassembled WGS sequence"/>
</dbReference>
<comment type="caution">
    <text evidence="1">The sequence shown here is derived from an EMBL/GenBank/DDBJ whole genome shotgun (WGS) entry which is preliminary data.</text>
</comment>
<dbReference type="EMBL" id="CACVBM020000865">
    <property type="protein sequence ID" value="CAA7024076.1"/>
    <property type="molecule type" value="Genomic_DNA"/>
</dbReference>